<keyword evidence="7" id="KW-0131">Cell cycle</keyword>
<evidence type="ECO:0000256" key="6">
    <source>
        <dbReference type="ARBA" id="ARBA00023273"/>
    </source>
</evidence>
<dbReference type="InterPro" id="IPR006020">
    <property type="entry name" value="PTB/PI_dom"/>
</dbReference>
<dbReference type="InterPro" id="IPR027267">
    <property type="entry name" value="AH/BAR_dom_sf"/>
</dbReference>
<dbReference type="EMBL" id="VIIS01000938">
    <property type="protein sequence ID" value="KAF0303500.1"/>
    <property type="molecule type" value="Genomic_DNA"/>
</dbReference>
<evidence type="ECO:0000256" key="2">
    <source>
        <dbReference type="ARBA" id="ARBA00004220"/>
    </source>
</evidence>
<dbReference type="InterPro" id="IPR047181">
    <property type="entry name" value="DP13A/B"/>
</dbReference>
<reference evidence="12 13" key="1">
    <citation type="submission" date="2019-07" db="EMBL/GenBank/DDBJ databases">
        <title>Draft genome assembly of a fouling barnacle, Amphibalanus amphitrite (Darwin, 1854): The first reference genome for Thecostraca.</title>
        <authorList>
            <person name="Kim W."/>
        </authorList>
    </citation>
    <scope>NUCLEOTIDE SEQUENCE [LARGE SCALE GENOMIC DNA]</scope>
    <source>
        <strain evidence="12">SNU_AA5</strain>
        <tissue evidence="12">Soma without cirri and trophi</tissue>
    </source>
</reference>
<dbReference type="PROSITE" id="PS01179">
    <property type="entry name" value="PID"/>
    <property type="match status" value="1"/>
</dbReference>
<dbReference type="SMART" id="SM00462">
    <property type="entry name" value="PTB"/>
    <property type="match status" value="1"/>
</dbReference>
<feature type="domain" description="PH" evidence="11">
    <location>
        <begin position="309"/>
        <end position="340"/>
    </location>
</feature>
<evidence type="ECO:0000256" key="4">
    <source>
        <dbReference type="ARBA" id="ARBA00004466"/>
    </source>
</evidence>
<dbReference type="Gene3D" id="1.20.1270.60">
    <property type="entry name" value="Arfaptin homology (AH) domain/BAR domain"/>
    <property type="match status" value="1"/>
</dbReference>
<dbReference type="Proteomes" id="UP000440578">
    <property type="component" value="Unassembled WGS sequence"/>
</dbReference>
<dbReference type="SUPFAM" id="SSF50729">
    <property type="entry name" value="PH domain-like"/>
    <property type="match status" value="2"/>
</dbReference>
<comment type="subcellular location">
    <subcellularLocation>
        <location evidence="4">Cell projection</location>
        <location evidence="4">Ruffle</location>
    </subcellularLocation>
    <subcellularLocation>
        <location evidence="3">Cytoplasmic vesicle</location>
        <location evidence="3">Phagosome</location>
    </subcellularLocation>
    <subcellularLocation>
        <location evidence="2">Early endosome membrane</location>
        <topology evidence="2">Peripheral membrane protein</topology>
    </subcellularLocation>
    <subcellularLocation>
        <location evidence="1">Nucleus</location>
    </subcellularLocation>
</comment>
<dbReference type="GO" id="GO:0045335">
    <property type="term" value="C:phagocytic vesicle"/>
    <property type="evidence" value="ECO:0007669"/>
    <property type="project" value="UniProtKB-SubCell"/>
</dbReference>
<dbReference type="GO" id="GO:0031901">
    <property type="term" value="C:early endosome membrane"/>
    <property type="evidence" value="ECO:0007669"/>
    <property type="project" value="UniProtKB-SubCell"/>
</dbReference>
<proteinExistence type="predicted"/>
<dbReference type="SUPFAM" id="SSF103657">
    <property type="entry name" value="BAR/IMD domain-like"/>
    <property type="match status" value="1"/>
</dbReference>
<dbReference type="AlphaFoldDB" id="A0A6A4WIQ1"/>
<dbReference type="InterPro" id="IPR001849">
    <property type="entry name" value="PH_domain"/>
</dbReference>
<evidence type="ECO:0000259" key="11">
    <source>
        <dbReference type="PROSITE" id="PS50003"/>
    </source>
</evidence>
<dbReference type="GO" id="GO:0005634">
    <property type="term" value="C:nucleus"/>
    <property type="evidence" value="ECO:0007669"/>
    <property type="project" value="UniProtKB-SubCell"/>
</dbReference>
<dbReference type="PANTHER" id="PTHR46415">
    <property type="entry name" value="ADAPTOR PROTEIN, PHOSPHOTYROSINE INTERACTION, PH DOMAIN AND LEUCINE ZIPPER-CONTAINING 2"/>
    <property type="match status" value="1"/>
</dbReference>
<dbReference type="GO" id="GO:0001726">
    <property type="term" value="C:ruffle"/>
    <property type="evidence" value="ECO:0007669"/>
    <property type="project" value="UniProtKB-SubCell"/>
</dbReference>
<accession>A0A6A4WIQ1</accession>
<evidence type="ECO:0000256" key="8">
    <source>
        <dbReference type="ARBA" id="ARBA00023329"/>
    </source>
</evidence>
<dbReference type="OrthoDB" id="341578at2759"/>
<keyword evidence="8" id="KW-0968">Cytoplasmic vesicle</keyword>
<comment type="caution">
    <text evidence="12">The sequence shown here is derived from an EMBL/GenBank/DDBJ whole genome shotgun (WGS) entry which is preliminary data.</text>
</comment>
<feature type="region of interest" description="Disordered" evidence="9">
    <location>
        <begin position="566"/>
        <end position="619"/>
    </location>
</feature>
<name>A0A6A4WIQ1_AMPAM</name>
<evidence type="ECO:0000259" key="10">
    <source>
        <dbReference type="PROSITE" id="PS01179"/>
    </source>
</evidence>
<evidence type="ECO:0000256" key="9">
    <source>
        <dbReference type="SAM" id="MobiDB-lite"/>
    </source>
</evidence>
<sequence length="619" mass="68821">MKGLWKCCQRLIVAQQEVTVSIRSLANHLRSYPQQSPLESNCETAPTLREFAQNIEEIGSWHHGLCTQLAESVAAPVHRYIDKELQEVFTVGQMYQTVTEDLDRTLSRYARASKKAKPDLETERLEAASEVYTSRKKFHQMSLLYYNKMNLLQYSRRMALVDPLLGFLQAYRSFFSMGNGSLNVPEMETFLSTVTAASAATQSELMSEMAESADLMDAIITQSEGQYSVEPDQDGSPRGEEPPAHIADYLFYKTRYMGVMSQWERVFVFTEGGNLLMCRRGEAAGCLLAELDHSTLCQPLPNEDRGSVFQISTSKKSVILQAMNDRQRDQWLAAIGHIVKTGGYVRRPSGSEKIGSPGAGSILSGVSQFFADKLQHHTTDGSRSRGADTPDSLSADAPIVFELPWSPDEQAAADVADAPPFAGQTFDARFLGSMEVQADRGHRLVSEVIRQIQTARAQHRLADAARCRLEVGLNELRVTEPGETGRLRALYPFHHISFWAPHLENDRLLGMITLTPGQALFCHVFETEVAGQQVCSALTHATTAAYRRHREADLLLQNVRREEEPQLTADGAALILPPAGPEETPPQEEEGEKETEGEEGDEKKGKETEELKKPAESEA</sequence>
<dbReference type="Pfam" id="PF00640">
    <property type="entry name" value="PID"/>
    <property type="match status" value="1"/>
</dbReference>
<evidence type="ECO:0000256" key="1">
    <source>
        <dbReference type="ARBA" id="ARBA00004123"/>
    </source>
</evidence>
<dbReference type="GO" id="GO:0023052">
    <property type="term" value="P:signaling"/>
    <property type="evidence" value="ECO:0007669"/>
    <property type="project" value="TreeGrafter"/>
</dbReference>
<organism evidence="12 13">
    <name type="scientific">Amphibalanus amphitrite</name>
    <name type="common">Striped barnacle</name>
    <name type="synonym">Balanus amphitrite</name>
    <dbReference type="NCBI Taxonomy" id="1232801"/>
    <lineage>
        <taxon>Eukaryota</taxon>
        <taxon>Metazoa</taxon>
        <taxon>Ecdysozoa</taxon>
        <taxon>Arthropoda</taxon>
        <taxon>Crustacea</taxon>
        <taxon>Multicrustacea</taxon>
        <taxon>Cirripedia</taxon>
        <taxon>Thoracica</taxon>
        <taxon>Thoracicalcarea</taxon>
        <taxon>Balanomorpha</taxon>
        <taxon>Balanoidea</taxon>
        <taxon>Balanidae</taxon>
        <taxon>Amphibalaninae</taxon>
        <taxon>Amphibalanus</taxon>
    </lineage>
</organism>
<dbReference type="Gene3D" id="2.30.29.30">
    <property type="entry name" value="Pleckstrin-homology domain (PH domain)/Phosphotyrosine-binding domain (PTB)"/>
    <property type="match status" value="2"/>
</dbReference>
<keyword evidence="13" id="KW-1185">Reference proteome</keyword>
<evidence type="ECO:0000313" key="12">
    <source>
        <dbReference type="EMBL" id="KAF0303500.1"/>
    </source>
</evidence>
<evidence type="ECO:0000313" key="13">
    <source>
        <dbReference type="Proteomes" id="UP000440578"/>
    </source>
</evidence>
<dbReference type="Pfam" id="PF16746">
    <property type="entry name" value="BAR_3"/>
    <property type="match status" value="1"/>
</dbReference>
<dbReference type="InterPro" id="IPR004148">
    <property type="entry name" value="BAR_dom"/>
</dbReference>
<keyword evidence="5" id="KW-0539">Nucleus</keyword>
<dbReference type="PROSITE" id="PS50003">
    <property type="entry name" value="PH_DOMAIN"/>
    <property type="match status" value="1"/>
</dbReference>
<keyword evidence="6" id="KW-0966">Cell projection</keyword>
<feature type="compositionally biased region" description="Acidic residues" evidence="9">
    <location>
        <begin position="585"/>
        <end position="600"/>
    </location>
</feature>
<feature type="compositionally biased region" description="Basic and acidic residues" evidence="9">
    <location>
        <begin position="601"/>
        <end position="619"/>
    </location>
</feature>
<evidence type="ECO:0000256" key="5">
    <source>
        <dbReference type="ARBA" id="ARBA00023242"/>
    </source>
</evidence>
<evidence type="ECO:0000256" key="3">
    <source>
        <dbReference type="ARBA" id="ARBA00004262"/>
    </source>
</evidence>
<feature type="domain" description="PID" evidence="10">
    <location>
        <begin position="426"/>
        <end position="553"/>
    </location>
</feature>
<dbReference type="InterPro" id="IPR011993">
    <property type="entry name" value="PH-like_dom_sf"/>
</dbReference>
<protein>
    <submittedName>
        <fullName evidence="12">DCC-interacting protein 13-alpha</fullName>
    </submittedName>
</protein>
<gene>
    <name evidence="12" type="primary">Appl1</name>
    <name evidence="12" type="ORF">FJT64_024520</name>
</gene>
<evidence type="ECO:0000256" key="7">
    <source>
        <dbReference type="ARBA" id="ARBA00023306"/>
    </source>
</evidence>
<dbReference type="PANTHER" id="PTHR46415:SF2">
    <property type="entry name" value="BETA, PUTATIVE-RELATED"/>
    <property type="match status" value="1"/>
</dbReference>
<dbReference type="SMART" id="SM00233">
    <property type="entry name" value="PH"/>
    <property type="match status" value="1"/>
</dbReference>